<keyword evidence="1 6" id="KW-0645">Protease</keyword>
<evidence type="ECO:0000313" key="10">
    <source>
        <dbReference type="Proteomes" id="UP000486602"/>
    </source>
</evidence>
<dbReference type="InterPro" id="IPR001915">
    <property type="entry name" value="Peptidase_M48"/>
</dbReference>
<keyword evidence="2" id="KW-0479">Metal-binding</keyword>
<keyword evidence="4 6" id="KW-0862">Zinc</keyword>
<dbReference type="Pfam" id="PF01435">
    <property type="entry name" value="Peptidase_M48"/>
    <property type="match status" value="1"/>
</dbReference>
<feature type="domain" description="Peptidase M48" evidence="8">
    <location>
        <begin position="93"/>
        <end position="256"/>
    </location>
</feature>
<dbReference type="GO" id="GO:0016020">
    <property type="term" value="C:membrane"/>
    <property type="evidence" value="ECO:0007669"/>
    <property type="project" value="TreeGrafter"/>
</dbReference>
<dbReference type="PANTHER" id="PTHR22726">
    <property type="entry name" value="METALLOENDOPEPTIDASE OMA1"/>
    <property type="match status" value="1"/>
</dbReference>
<sequence length="267" mass="29435">MELKKALALAIISSVLFIACSKVPITGRKQLNLLPESQMIAMSATAYSDFLSENPPLPPSNPQAQQVKRVGLKISKAVETYLNENGYKDIAKNFKWEFHTIQDQTVNAWAMPGGRVVFYSGILPICQDDAGIAVVMGHEVAHAVAHHGNERMSQQLGIQAAGMTLDVLTQEQPQLTRQLLLQSYGIGTGLGSLAFSRTHESEADKLGLVFMAMAGYDPREAPDFWTRMSQNSGGQAPPEWLSTHPSDETRINDLNDYMPKALKYYKP</sequence>
<dbReference type="GO" id="GO:0004222">
    <property type="term" value="F:metalloendopeptidase activity"/>
    <property type="evidence" value="ECO:0007669"/>
    <property type="project" value="InterPro"/>
</dbReference>
<dbReference type="PROSITE" id="PS51257">
    <property type="entry name" value="PROKAR_LIPOPROTEIN"/>
    <property type="match status" value="1"/>
</dbReference>
<feature type="region of interest" description="Disordered" evidence="7">
    <location>
        <begin position="229"/>
        <end position="248"/>
    </location>
</feature>
<evidence type="ECO:0000256" key="2">
    <source>
        <dbReference type="ARBA" id="ARBA00022723"/>
    </source>
</evidence>
<accession>A0A7K3WPZ3</accession>
<evidence type="ECO:0000256" key="5">
    <source>
        <dbReference type="ARBA" id="ARBA00023049"/>
    </source>
</evidence>
<proteinExistence type="inferred from homology"/>
<reference evidence="9 10" key="1">
    <citation type="submission" date="2020-02" db="EMBL/GenBank/DDBJ databases">
        <title>Out from the shadows clarifying the taxonomy of the family Cryomorphaceae and related taxa by utilizing the GTDB taxonomic framework.</title>
        <authorList>
            <person name="Bowman J.P."/>
        </authorList>
    </citation>
    <scope>NUCLEOTIDE SEQUENCE [LARGE SCALE GENOMIC DNA]</scope>
    <source>
        <strain evidence="9 10">QSSC 1-22</strain>
    </source>
</reference>
<keyword evidence="5 6" id="KW-0482">Metalloprotease</keyword>
<dbReference type="EMBL" id="JAAGVY010000014">
    <property type="protein sequence ID" value="NEN23729.1"/>
    <property type="molecule type" value="Genomic_DNA"/>
</dbReference>
<dbReference type="InterPro" id="IPR051156">
    <property type="entry name" value="Mito/Outer_Membr_Metalloprot"/>
</dbReference>
<evidence type="ECO:0000256" key="7">
    <source>
        <dbReference type="SAM" id="MobiDB-lite"/>
    </source>
</evidence>
<evidence type="ECO:0000256" key="3">
    <source>
        <dbReference type="ARBA" id="ARBA00022801"/>
    </source>
</evidence>
<dbReference type="GO" id="GO:0051603">
    <property type="term" value="P:proteolysis involved in protein catabolic process"/>
    <property type="evidence" value="ECO:0007669"/>
    <property type="project" value="TreeGrafter"/>
</dbReference>
<dbReference type="PANTHER" id="PTHR22726:SF1">
    <property type="entry name" value="METALLOENDOPEPTIDASE OMA1, MITOCHONDRIAL"/>
    <property type="match status" value="1"/>
</dbReference>
<dbReference type="GO" id="GO:0046872">
    <property type="term" value="F:metal ion binding"/>
    <property type="evidence" value="ECO:0007669"/>
    <property type="project" value="UniProtKB-KW"/>
</dbReference>
<comment type="similarity">
    <text evidence="6">Belongs to the peptidase M48 family.</text>
</comment>
<organism evidence="9 10">
    <name type="scientific">Cryomorpha ignava</name>
    <dbReference type="NCBI Taxonomy" id="101383"/>
    <lineage>
        <taxon>Bacteria</taxon>
        <taxon>Pseudomonadati</taxon>
        <taxon>Bacteroidota</taxon>
        <taxon>Flavobacteriia</taxon>
        <taxon>Flavobacteriales</taxon>
        <taxon>Cryomorphaceae</taxon>
        <taxon>Cryomorpha</taxon>
    </lineage>
</organism>
<comment type="cofactor">
    <cofactor evidence="6">
        <name>Zn(2+)</name>
        <dbReference type="ChEBI" id="CHEBI:29105"/>
    </cofactor>
    <text evidence="6">Binds 1 zinc ion per subunit.</text>
</comment>
<protein>
    <submittedName>
        <fullName evidence="9">M48 family metallopeptidase</fullName>
    </submittedName>
</protein>
<gene>
    <name evidence="9" type="ORF">G3O08_09475</name>
</gene>
<dbReference type="AlphaFoldDB" id="A0A7K3WPZ3"/>
<keyword evidence="3 6" id="KW-0378">Hydrolase</keyword>
<evidence type="ECO:0000313" key="9">
    <source>
        <dbReference type="EMBL" id="NEN23729.1"/>
    </source>
</evidence>
<evidence type="ECO:0000256" key="4">
    <source>
        <dbReference type="ARBA" id="ARBA00022833"/>
    </source>
</evidence>
<dbReference type="Gene3D" id="3.30.2010.10">
    <property type="entry name" value="Metalloproteases ('zincins'), catalytic domain"/>
    <property type="match status" value="1"/>
</dbReference>
<evidence type="ECO:0000259" key="8">
    <source>
        <dbReference type="Pfam" id="PF01435"/>
    </source>
</evidence>
<dbReference type="Proteomes" id="UP000486602">
    <property type="component" value="Unassembled WGS sequence"/>
</dbReference>
<dbReference type="CDD" id="cd07331">
    <property type="entry name" value="M48C_Oma1_like"/>
    <property type="match status" value="1"/>
</dbReference>
<keyword evidence="10" id="KW-1185">Reference proteome</keyword>
<evidence type="ECO:0000256" key="1">
    <source>
        <dbReference type="ARBA" id="ARBA00022670"/>
    </source>
</evidence>
<comment type="caution">
    <text evidence="9">The sequence shown here is derived from an EMBL/GenBank/DDBJ whole genome shotgun (WGS) entry which is preliminary data.</text>
</comment>
<name>A0A7K3WPZ3_9FLAO</name>
<dbReference type="RefSeq" id="WP_163285123.1">
    <property type="nucleotide sequence ID" value="NZ_JAAGVY010000014.1"/>
</dbReference>
<evidence type="ECO:0000256" key="6">
    <source>
        <dbReference type="RuleBase" id="RU003983"/>
    </source>
</evidence>